<evidence type="ECO:0000256" key="3">
    <source>
        <dbReference type="ARBA" id="ARBA00022722"/>
    </source>
</evidence>
<sequence length="535" mass="61638">MLALVNFVKHFRAYLLGRHFIVRTDHKALSWLHNFKEAEGQIARWQEHLQEYDFECMHRPGKNHGNADALSRKPLRYHGDCPSCTEAQVSLLQLEAHTSYSWPELQSSDPELALIYERVRNGGERPTTQEISKLGWETRCLWSLWDNLKIVDNILYYQHGPTYTRRVVAPQSALPTVLLSLHQQLGHAGSGKMIEAAKRRYWWPHQRKDIIDFCDSCEVCQTIKAPHKYNKAPLEPIITGHPNDLVQIDLVGPLPVTSRNNNYILVMVDHFTKWCEAIAIPQIDAVTIAESIFDHWVSRWGAPLQLHSDRGSNFESIVVSELCRIMGIRKTRTTAYHPQGNGLVERTNRTLKSLLQAFVDQNNPREWDRSLSQCLMAYRASIHKATRQTPHYMVTGRELRLPIDLTSNTLGEDTLIASEHVIRLRRNLNKVHQMTRDILQTNQRYQKEYYDRKAHGSPVEPGDKVMLLKEAPPKGKALKFHKRWEGPFTVVEVLSDCTCRIQEPNNSHSLVTHFNRLKPFRQQALVQTSPAGTVT</sequence>
<dbReference type="Pfam" id="PF00665">
    <property type="entry name" value="rve"/>
    <property type="match status" value="1"/>
</dbReference>
<dbReference type="Pfam" id="PF22938">
    <property type="entry name" value="Integrase_p58_C"/>
    <property type="match status" value="1"/>
</dbReference>
<dbReference type="Gene3D" id="1.10.340.70">
    <property type="match status" value="1"/>
</dbReference>
<name>A0AA85KB81_TRIRE</name>
<evidence type="ECO:0000313" key="8">
    <source>
        <dbReference type="Proteomes" id="UP000050795"/>
    </source>
</evidence>
<reference evidence="8" key="1">
    <citation type="submission" date="2022-06" db="EMBL/GenBank/DDBJ databases">
        <authorList>
            <person name="Berger JAMES D."/>
            <person name="Berger JAMES D."/>
        </authorList>
    </citation>
    <scope>NUCLEOTIDE SEQUENCE [LARGE SCALE GENOMIC DNA]</scope>
</reference>
<keyword evidence="1" id="KW-0808">Transferase</keyword>
<dbReference type="PROSITE" id="PS50994">
    <property type="entry name" value="INTEGRASE"/>
    <property type="match status" value="1"/>
</dbReference>
<dbReference type="InterPro" id="IPR036397">
    <property type="entry name" value="RNaseH_sf"/>
</dbReference>
<dbReference type="GO" id="GO:0016787">
    <property type="term" value="F:hydrolase activity"/>
    <property type="evidence" value="ECO:0007669"/>
    <property type="project" value="UniProtKB-KW"/>
</dbReference>
<evidence type="ECO:0000256" key="2">
    <source>
        <dbReference type="ARBA" id="ARBA00022695"/>
    </source>
</evidence>
<dbReference type="FunFam" id="1.10.340.70:FF:000001">
    <property type="entry name" value="Retrovirus-related Pol polyprotein from transposon gypsy-like Protein"/>
    <property type="match status" value="1"/>
</dbReference>
<dbReference type="Proteomes" id="UP000050795">
    <property type="component" value="Unassembled WGS sequence"/>
</dbReference>
<dbReference type="WBParaSite" id="TREG1_82300.1">
    <property type="protein sequence ID" value="TREG1_82300.1"/>
    <property type="gene ID" value="TREG1_82300"/>
</dbReference>
<dbReference type="AlphaFoldDB" id="A0AA85KB81"/>
<dbReference type="GO" id="GO:0004519">
    <property type="term" value="F:endonuclease activity"/>
    <property type="evidence" value="ECO:0007669"/>
    <property type="project" value="UniProtKB-KW"/>
</dbReference>
<evidence type="ECO:0000313" key="9">
    <source>
        <dbReference type="WBParaSite" id="TREG1_82300.1"/>
    </source>
</evidence>
<evidence type="ECO:0000256" key="6">
    <source>
        <dbReference type="ARBA" id="ARBA00022918"/>
    </source>
</evidence>
<dbReference type="GO" id="GO:0003676">
    <property type="term" value="F:nucleic acid binding"/>
    <property type="evidence" value="ECO:0007669"/>
    <property type="project" value="InterPro"/>
</dbReference>
<evidence type="ECO:0000259" key="7">
    <source>
        <dbReference type="PROSITE" id="PS50994"/>
    </source>
</evidence>
<keyword evidence="8" id="KW-1185">Reference proteome</keyword>
<dbReference type="SUPFAM" id="SSF53098">
    <property type="entry name" value="Ribonuclease H-like"/>
    <property type="match status" value="1"/>
</dbReference>
<keyword evidence="3" id="KW-0540">Nuclease</keyword>
<dbReference type="Pfam" id="PF17917">
    <property type="entry name" value="RT_RNaseH"/>
    <property type="match status" value="1"/>
</dbReference>
<dbReference type="InterPro" id="IPR041588">
    <property type="entry name" value="Integrase_H2C2"/>
</dbReference>
<dbReference type="Gene3D" id="3.30.420.10">
    <property type="entry name" value="Ribonuclease H-like superfamily/Ribonuclease H"/>
    <property type="match status" value="1"/>
</dbReference>
<organism evidence="8 9">
    <name type="scientific">Trichobilharzia regenti</name>
    <name type="common">Nasal bird schistosome</name>
    <dbReference type="NCBI Taxonomy" id="157069"/>
    <lineage>
        <taxon>Eukaryota</taxon>
        <taxon>Metazoa</taxon>
        <taxon>Spiralia</taxon>
        <taxon>Lophotrochozoa</taxon>
        <taxon>Platyhelminthes</taxon>
        <taxon>Trematoda</taxon>
        <taxon>Digenea</taxon>
        <taxon>Strigeidida</taxon>
        <taxon>Schistosomatoidea</taxon>
        <taxon>Schistosomatidae</taxon>
        <taxon>Trichobilharzia</taxon>
    </lineage>
</organism>
<dbReference type="InterPro" id="IPR054465">
    <property type="entry name" value="Integrase_p58-like_C"/>
</dbReference>
<protein>
    <recommendedName>
        <fullName evidence="7">Integrase catalytic domain-containing protein</fullName>
    </recommendedName>
</protein>
<dbReference type="PANTHER" id="PTHR37984">
    <property type="entry name" value="PROTEIN CBG26694"/>
    <property type="match status" value="1"/>
</dbReference>
<dbReference type="GO" id="GO:0003964">
    <property type="term" value="F:RNA-directed DNA polymerase activity"/>
    <property type="evidence" value="ECO:0007669"/>
    <property type="project" value="UniProtKB-KW"/>
</dbReference>
<keyword evidence="5" id="KW-0378">Hydrolase</keyword>
<dbReference type="Pfam" id="PF17921">
    <property type="entry name" value="Integrase_H2C2"/>
    <property type="match status" value="1"/>
</dbReference>
<evidence type="ECO:0000256" key="4">
    <source>
        <dbReference type="ARBA" id="ARBA00022759"/>
    </source>
</evidence>
<proteinExistence type="predicted"/>
<keyword evidence="6" id="KW-0695">RNA-directed DNA polymerase</keyword>
<dbReference type="GO" id="GO:0015074">
    <property type="term" value="P:DNA integration"/>
    <property type="evidence" value="ECO:0007669"/>
    <property type="project" value="InterPro"/>
</dbReference>
<dbReference type="InterPro" id="IPR041373">
    <property type="entry name" value="RT_RNaseH"/>
</dbReference>
<reference evidence="9" key="2">
    <citation type="submission" date="2023-11" db="UniProtKB">
        <authorList>
            <consortium name="WormBaseParasite"/>
        </authorList>
    </citation>
    <scope>IDENTIFICATION</scope>
</reference>
<keyword evidence="4" id="KW-0255">Endonuclease</keyword>
<evidence type="ECO:0000256" key="5">
    <source>
        <dbReference type="ARBA" id="ARBA00022801"/>
    </source>
</evidence>
<dbReference type="InterPro" id="IPR012337">
    <property type="entry name" value="RNaseH-like_sf"/>
</dbReference>
<dbReference type="InterPro" id="IPR050951">
    <property type="entry name" value="Retrovirus_Pol_polyprotein"/>
</dbReference>
<evidence type="ECO:0000256" key="1">
    <source>
        <dbReference type="ARBA" id="ARBA00022679"/>
    </source>
</evidence>
<dbReference type="PANTHER" id="PTHR37984:SF15">
    <property type="entry name" value="INTEGRASE CATALYTIC DOMAIN-CONTAINING PROTEIN"/>
    <property type="match status" value="1"/>
</dbReference>
<dbReference type="SUPFAM" id="SSF56672">
    <property type="entry name" value="DNA/RNA polymerases"/>
    <property type="match status" value="1"/>
</dbReference>
<accession>A0AA85KB81</accession>
<feature type="domain" description="Integrase catalytic" evidence="7">
    <location>
        <begin position="238"/>
        <end position="398"/>
    </location>
</feature>
<dbReference type="InterPro" id="IPR001584">
    <property type="entry name" value="Integrase_cat-core"/>
</dbReference>
<keyword evidence="2" id="KW-0548">Nucleotidyltransferase</keyword>
<dbReference type="FunFam" id="3.30.420.10:FF:000032">
    <property type="entry name" value="Retrovirus-related Pol polyprotein from transposon 297-like Protein"/>
    <property type="match status" value="1"/>
</dbReference>
<dbReference type="InterPro" id="IPR043502">
    <property type="entry name" value="DNA/RNA_pol_sf"/>
</dbReference>
<dbReference type="CDD" id="cd09274">
    <property type="entry name" value="RNase_HI_RT_Ty3"/>
    <property type="match status" value="1"/>
</dbReference>